<gene>
    <name evidence="1" type="ORF">M9Y10_034319</name>
</gene>
<comment type="caution">
    <text evidence="1">The sequence shown here is derived from an EMBL/GenBank/DDBJ whole genome shotgun (WGS) entry which is preliminary data.</text>
</comment>
<reference evidence="1 2" key="1">
    <citation type="submission" date="2024-04" db="EMBL/GenBank/DDBJ databases">
        <title>Tritrichomonas musculus Genome.</title>
        <authorList>
            <person name="Alves-Ferreira E."/>
            <person name="Grigg M."/>
            <person name="Lorenzi H."/>
            <person name="Galac M."/>
        </authorList>
    </citation>
    <scope>NUCLEOTIDE SEQUENCE [LARGE SCALE GENOMIC DNA]</scope>
    <source>
        <strain evidence="1 2">EAF2021</strain>
    </source>
</reference>
<protein>
    <submittedName>
        <fullName evidence="1">Uncharacterized protein</fullName>
    </submittedName>
</protein>
<sequence>MGRKTTRPYRRKPIKTVNYSNETTIIQQVVEVLTAGSPEQINVVVIPNVAQQGKRKAKNFTLRLKTNCDMPIFWALIYVPQGNEPSLIRLSPNGSLYEPAQNVIMSGIIAKNSAQDTFRSRLARNLNSGDRITLILRAAGNDAQGAGNYQVQGIMNYVIAF</sequence>
<name>A0ABR2KEL2_9EUKA</name>
<proteinExistence type="predicted"/>
<evidence type="ECO:0000313" key="2">
    <source>
        <dbReference type="Proteomes" id="UP001470230"/>
    </source>
</evidence>
<accession>A0ABR2KEL2</accession>
<evidence type="ECO:0000313" key="1">
    <source>
        <dbReference type="EMBL" id="KAK8889569.1"/>
    </source>
</evidence>
<dbReference type="EMBL" id="JAPFFF010000005">
    <property type="protein sequence ID" value="KAK8889569.1"/>
    <property type="molecule type" value="Genomic_DNA"/>
</dbReference>
<dbReference type="Proteomes" id="UP001470230">
    <property type="component" value="Unassembled WGS sequence"/>
</dbReference>
<organism evidence="1 2">
    <name type="scientific">Tritrichomonas musculus</name>
    <dbReference type="NCBI Taxonomy" id="1915356"/>
    <lineage>
        <taxon>Eukaryota</taxon>
        <taxon>Metamonada</taxon>
        <taxon>Parabasalia</taxon>
        <taxon>Tritrichomonadida</taxon>
        <taxon>Tritrichomonadidae</taxon>
        <taxon>Tritrichomonas</taxon>
    </lineage>
</organism>
<keyword evidence="2" id="KW-1185">Reference proteome</keyword>